<feature type="signal peptide" evidence="2">
    <location>
        <begin position="1"/>
        <end position="21"/>
    </location>
</feature>
<dbReference type="Gene3D" id="1.10.780.10">
    <property type="entry name" value="Hydroxylamine Oxidoreductase, Chain A, domain 1"/>
    <property type="match status" value="1"/>
</dbReference>
<dbReference type="SUPFAM" id="SSF48695">
    <property type="entry name" value="Multiheme cytochromes"/>
    <property type="match status" value="1"/>
</dbReference>
<dbReference type="AlphaFoldDB" id="A0A9D6UYB9"/>
<dbReference type="EMBL" id="JACRDE010000007">
    <property type="protein sequence ID" value="MBI5247892.1"/>
    <property type="molecule type" value="Genomic_DNA"/>
</dbReference>
<dbReference type="PANTHER" id="PTHR35038:SF10">
    <property type="entry name" value="HIGH-MOLECULAR-WEIGHT CYTOCHROME C"/>
    <property type="match status" value="1"/>
</dbReference>
<comment type="caution">
    <text evidence="3">The sequence shown here is derived from an EMBL/GenBank/DDBJ whole genome shotgun (WGS) entry which is preliminary data.</text>
</comment>
<keyword evidence="1 2" id="KW-0732">Signal</keyword>
<dbReference type="PANTHER" id="PTHR35038">
    <property type="entry name" value="DISSIMILATORY SULFITE REDUCTASE SIRA"/>
    <property type="match status" value="1"/>
</dbReference>
<sequence length="453" mass="51531">MRKILILVALSLFLYSWQAHAAVKVDPKLYGSPEGQVCIKCHELKSPGLFKLWRSGKMGQAGVNCYDCHKAEKKTDKAPGDPDGFDHRGFWIATVVSPKDCSRCHKDQFEQQQNSHHAKAADILNSLDNYLGTVVGGPAAVATGCRQCHGSNMKVLKDGRLDPSTWPNTGIGRINPDGSKGSCSACHTRHGFSKEQARRPDACGKCHLGPDHPQIEVYNESKHGILYQAHRDKMNLDKSEWVVGVDYQDSATCATCHISATPNQQPSHDVGDRISWTLRPVVSKKLTKWKERRDKMKDVCRQCHSDFTVDAFYTQFDDYVDLYNNKFAIPATKIRQKLIDNGKLTKADMDDKLDWIYYELWHHEGRRGRHGAAMMGPDYAWWHGMYEVAKHFYEYFIPEVEKVMGGKDAAAPMLNEVVFSDPQHKWYKEGMSKEELQKLEQFYQQRYGGKEAK</sequence>
<gene>
    <name evidence="3" type="ORF">HY912_00225</name>
</gene>
<dbReference type="Gene3D" id="1.20.850.10">
    <property type="entry name" value="Hydroxylamine Oxidoreductase, Chain A, domain 2"/>
    <property type="match status" value="1"/>
</dbReference>
<name>A0A9D6UYB9_9BACT</name>
<evidence type="ECO:0000313" key="3">
    <source>
        <dbReference type="EMBL" id="MBI5247892.1"/>
    </source>
</evidence>
<organism evidence="3 4">
    <name type="scientific">Desulfomonile tiedjei</name>
    <dbReference type="NCBI Taxonomy" id="2358"/>
    <lineage>
        <taxon>Bacteria</taxon>
        <taxon>Pseudomonadati</taxon>
        <taxon>Thermodesulfobacteriota</taxon>
        <taxon>Desulfomonilia</taxon>
        <taxon>Desulfomonilales</taxon>
        <taxon>Desulfomonilaceae</taxon>
        <taxon>Desulfomonile</taxon>
    </lineage>
</organism>
<accession>A0A9D6UYB9</accession>
<dbReference type="InterPro" id="IPR036280">
    <property type="entry name" value="Multihaem_cyt_sf"/>
</dbReference>
<evidence type="ECO:0000256" key="1">
    <source>
        <dbReference type="ARBA" id="ARBA00022729"/>
    </source>
</evidence>
<feature type="chain" id="PRO_5038432610" evidence="2">
    <location>
        <begin position="22"/>
        <end position="453"/>
    </location>
</feature>
<reference evidence="3" key="1">
    <citation type="submission" date="2020-07" db="EMBL/GenBank/DDBJ databases">
        <title>Huge and variable diversity of episymbiotic CPR bacteria and DPANN archaea in groundwater ecosystems.</title>
        <authorList>
            <person name="He C.Y."/>
            <person name="Keren R."/>
            <person name="Whittaker M."/>
            <person name="Farag I.F."/>
            <person name="Doudna J."/>
            <person name="Cate J.H.D."/>
            <person name="Banfield J.F."/>
        </authorList>
    </citation>
    <scope>NUCLEOTIDE SEQUENCE</scope>
    <source>
        <strain evidence="3">NC_groundwater_1664_Pr3_B-0.1um_52_9</strain>
    </source>
</reference>
<dbReference type="InterPro" id="IPR051829">
    <property type="entry name" value="Multiheme_Cytochr_ET"/>
</dbReference>
<dbReference type="Proteomes" id="UP000807825">
    <property type="component" value="Unassembled WGS sequence"/>
</dbReference>
<evidence type="ECO:0000313" key="4">
    <source>
        <dbReference type="Proteomes" id="UP000807825"/>
    </source>
</evidence>
<evidence type="ECO:0000256" key="2">
    <source>
        <dbReference type="SAM" id="SignalP"/>
    </source>
</evidence>
<protein>
    <submittedName>
        <fullName evidence="3">Cytochrome C552</fullName>
    </submittedName>
</protein>
<dbReference type="Pfam" id="PF13447">
    <property type="entry name" value="Multi-haem_cyto"/>
    <property type="match status" value="1"/>
</dbReference>
<proteinExistence type="predicted"/>